<dbReference type="AlphaFoldDB" id="A0A0L8G5N2"/>
<gene>
    <name evidence="1" type="ORF">OCBIM_22039572mg</name>
</gene>
<dbReference type="EMBL" id="KQ423703">
    <property type="protein sequence ID" value="KOF72346.1"/>
    <property type="molecule type" value="Genomic_DNA"/>
</dbReference>
<name>A0A0L8G5N2_OCTBM</name>
<sequence>MSNHHHYFFLLLLSCRLQEKHKCFFFVVFSFRVAAIQLSRLYQLFVTQNWHNIFFFSWNNTHTLNRQENPLVSYISRCSNS</sequence>
<protein>
    <submittedName>
        <fullName evidence="1">Uncharacterized protein</fullName>
    </submittedName>
</protein>
<proteinExistence type="predicted"/>
<reference evidence="1" key="1">
    <citation type="submission" date="2015-07" db="EMBL/GenBank/DDBJ databases">
        <title>MeaNS - Measles Nucleotide Surveillance Program.</title>
        <authorList>
            <person name="Tran T."/>
            <person name="Druce J."/>
        </authorList>
    </citation>
    <scope>NUCLEOTIDE SEQUENCE</scope>
    <source>
        <strain evidence="1">UCB-OBI-ISO-001</strain>
        <tissue evidence="1">Gonad</tissue>
    </source>
</reference>
<organism evidence="1">
    <name type="scientific">Octopus bimaculoides</name>
    <name type="common">California two-spotted octopus</name>
    <dbReference type="NCBI Taxonomy" id="37653"/>
    <lineage>
        <taxon>Eukaryota</taxon>
        <taxon>Metazoa</taxon>
        <taxon>Spiralia</taxon>
        <taxon>Lophotrochozoa</taxon>
        <taxon>Mollusca</taxon>
        <taxon>Cephalopoda</taxon>
        <taxon>Coleoidea</taxon>
        <taxon>Octopodiformes</taxon>
        <taxon>Octopoda</taxon>
        <taxon>Incirrata</taxon>
        <taxon>Octopodidae</taxon>
        <taxon>Octopus</taxon>
    </lineage>
</organism>
<evidence type="ECO:0000313" key="1">
    <source>
        <dbReference type="EMBL" id="KOF72346.1"/>
    </source>
</evidence>
<accession>A0A0L8G5N2</accession>